<gene>
    <name evidence="1" type="ORF">S01H1_49907</name>
</gene>
<dbReference type="AlphaFoldDB" id="X0W5S0"/>
<name>X0W5S0_9ZZZZ</name>
<protein>
    <submittedName>
        <fullName evidence="1">Uncharacterized protein</fullName>
    </submittedName>
</protein>
<sequence>AFRRIDKENKYTPMLRFPEALSPPRKIDTGSIRAAIKIKGEAIRQRFKKKGMGMRLANNKAARIK</sequence>
<dbReference type="EMBL" id="BARS01032132">
    <property type="protein sequence ID" value="GAG25910.1"/>
    <property type="molecule type" value="Genomic_DNA"/>
</dbReference>
<comment type="caution">
    <text evidence="1">The sequence shown here is derived from an EMBL/GenBank/DDBJ whole genome shotgun (WGS) entry which is preliminary data.</text>
</comment>
<proteinExistence type="predicted"/>
<organism evidence="1">
    <name type="scientific">marine sediment metagenome</name>
    <dbReference type="NCBI Taxonomy" id="412755"/>
    <lineage>
        <taxon>unclassified sequences</taxon>
        <taxon>metagenomes</taxon>
        <taxon>ecological metagenomes</taxon>
    </lineage>
</organism>
<feature type="non-terminal residue" evidence="1">
    <location>
        <position position="1"/>
    </location>
</feature>
<reference evidence="1" key="1">
    <citation type="journal article" date="2014" name="Front. Microbiol.">
        <title>High frequency of phylogenetically diverse reductive dehalogenase-homologous genes in deep subseafloor sedimentary metagenomes.</title>
        <authorList>
            <person name="Kawai M."/>
            <person name="Futagami T."/>
            <person name="Toyoda A."/>
            <person name="Takaki Y."/>
            <person name="Nishi S."/>
            <person name="Hori S."/>
            <person name="Arai W."/>
            <person name="Tsubouchi T."/>
            <person name="Morono Y."/>
            <person name="Uchiyama I."/>
            <person name="Ito T."/>
            <person name="Fujiyama A."/>
            <person name="Inagaki F."/>
            <person name="Takami H."/>
        </authorList>
    </citation>
    <scope>NUCLEOTIDE SEQUENCE</scope>
    <source>
        <strain evidence="1">Expedition CK06-06</strain>
    </source>
</reference>
<evidence type="ECO:0000313" key="1">
    <source>
        <dbReference type="EMBL" id="GAG25910.1"/>
    </source>
</evidence>
<accession>X0W5S0</accession>